<dbReference type="InterPro" id="IPR036876">
    <property type="entry name" value="UVR_dom_sf"/>
</dbReference>
<evidence type="ECO:0000256" key="5">
    <source>
        <dbReference type="ARBA" id="ARBA00023204"/>
    </source>
</evidence>
<dbReference type="PROSITE" id="PS50164">
    <property type="entry name" value="GIY_YIG"/>
    <property type="match status" value="1"/>
</dbReference>
<dbReference type="Pfam" id="PF01541">
    <property type="entry name" value="GIY-YIG"/>
    <property type="match status" value="1"/>
</dbReference>
<dbReference type="Gene3D" id="3.40.1440.10">
    <property type="entry name" value="GIY-YIG endonuclease"/>
    <property type="match status" value="1"/>
</dbReference>
<organism evidence="9 10">
    <name type="scientific">Candidatus Curtissbacteria bacterium RIFCSPLOWO2_01_FULL_42_26</name>
    <dbReference type="NCBI Taxonomy" id="1797729"/>
    <lineage>
        <taxon>Bacteria</taxon>
        <taxon>Candidatus Curtissiibacteriota</taxon>
    </lineage>
</organism>
<dbReference type="PANTHER" id="PTHR30562:SF1">
    <property type="entry name" value="UVRABC SYSTEM PROTEIN C"/>
    <property type="match status" value="1"/>
</dbReference>
<dbReference type="AlphaFoldDB" id="A0A1F5I3I5"/>
<proteinExistence type="predicted"/>
<dbReference type="InterPro" id="IPR050066">
    <property type="entry name" value="UvrABC_protein_C"/>
</dbReference>
<dbReference type="InterPro" id="IPR047296">
    <property type="entry name" value="GIY-YIG_UvrC_Cho"/>
</dbReference>
<evidence type="ECO:0000256" key="2">
    <source>
        <dbReference type="ARBA" id="ARBA00022763"/>
    </source>
</evidence>
<keyword evidence="1" id="KW-0963">Cytoplasm</keyword>
<keyword evidence="2" id="KW-0227">DNA damage</keyword>
<gene>
    <name evidence="9" type="ORF">A3A60_02680</name>
</gene>
<evidence type="ECO:0000259" key="6">
    <source>
        <dbReference type="PROSITE" id="PS50151"/>
    </source>
</evidence>
<dbReference type="GO" id="GO:0006289">
    <property type="term" value="P:nucleotide-excision repair"/>
    <property type="evidence" value="ECO:0007669"/>
    <property type="project" value="InterPro"/>
</dbReference>
<dbReference type="PANTHER" id="PTHR30562">
    <property type="entry name" value="UVRC/OXIDOREDUCTASE"/>
    <property type="match status" value="1"/>
</dbReference>
<dbReference type="EMBL" id="MFBS01000006">
    <property type="protein sequence ID" value="OGE10861.1"/>
    <property type="molecule type" value="Genomic_DNA"/>
</dbReference>
<keyword evidence="5" id="KW-0234">DNA repair</keyword>
<feature type="domain" description="GIY-YIG" evidence="7">
    <location>
        <begin position="12"/>
        <end position="90"/>
    </location>
</feature>
<dbReference type="PROSITE" id="PS50165">
    <property type="entry name" value="UVRC"/>
    <property type="match status" value="1"/>
</dbReference>
<dbReference type="STRING" id="1797729.A3A60_02680"/>
<evidence type="ECO:0008006" key="11">
    <source>
        <dbReference type="Google" id="ProtNLM"/>
    </source>
</evidence>
<dbReference type="InterPro" id="IPR001162">
    <property type="entry name" value="UvrC_RNase_H_dom"/>
</dbReference>
<name>A0A1F5I3I5_9BACT</name>
<dbReference type="Gene3D" id="3.30.420.340">
    <property type="entry name" value="UvrC, RNAse H endonuclease domain"/>
    <property type="match status" value="1"/>
</dbReference>
<dbReference type="SMART" id="SM00465">
    <property type="entry name" value="GIYc"/>
    <property type="match status" value="1"/>
</dbReference>
<dbReference type="FunFam" id="3.40.1440.10:FF:000001">
    <property type="entry name" value="UvrABC system protein C"/>
    <property type="match status" value="1"/>
</dbReference>
<feature type="domain" description="UvrC family homology region profile" evidence="8">
    <location>
        <begin position="221"/>
        <end position="352"/>
    </location>
</feature>
<dbReference type="Pfam" id="PF08459">
    <property type="entry name" value="UvrC_RNaseH_dom"/>
    <property type="match status" value="1"/>
</dbReference>
<comment type="caution">
    <text evidence="9">The sequence shown here is derived from an EMBL/GenBank/DDBJ whole genome shotgun (WGS) entry which is preliminary data.</text>
</comment>
<dbReference type="InterPro" id="IPR035901">
    <property type="entry name" value="GIY-YIG_endonuc_sf"/>
</dbReference>
<dbReference type="GO" id="GO:0009381">
    <property type="term" value="F:excinuclease ABC activity"/>
    <property type="evidence" value="ECO:0007669"/>
    <property type="project" value="InterPro"/>
</dbReference>
<dbReference type="CDD" id="cd10434">
    <property type="entry name" value="GIY-YIG_UvrC_Cho"/>
    <property type="match status" value="1"/>
</dbReference>
<evidence type="ECO:0000259" key="7">
    <source>
        <dbReference type="PROSITE" id="PS50164"/>
    </source>
</evidence>
<protein>
    <recommendedName>
        <fullName evidence="11">Excinuclease ABC subunit C</fullName>
    </recommendedName>
</protein>
<dbReference type="InterPro" id="IPR038476">
    <property type="entry name" value="UvrC_RNase_H_dom_sf"/>
</dbReference>
<dbReference type="InterPro" id="IPR000305">
    <property type="entry name" value="GIY-YIG_endonuc"/>
</dbReference>
<dbReference type="GO" id="GO:0009380">
    <property type="term" value="C:excinuclease repair complex"/>
    <property type="evidence" value="ECO:0007669"/>
    <property type="project" value="TreeGrafter"/>
</dbReference>
<sequence length="418" mass="48346">MDLKSSIKNLPASTGIYQFFDIEDNLLYVGKAASLRKRVASYFQNKNLGPKTNLLVKKITRIEYIKVFSEFEALLLESKIIKDNQPFFNAIAKDDKSPLYIKIEGKEIPLVLTTRGGFKKRGQFLKGPFPSAKTTRDVLKMIRKIFPYCHHKNPKKPCLFVHLGLCSYPYASPNSQKKYLKNINRIKKLLSGKSRTLIRDLKREMALLAKSQKFEEANEIKKQIQKLEYITTTYHAPEEFLQIPTLVDDLTLVKLKNLQQVLGLEKLPKRIECYDISNISGKYATGSMVVFENGQPARNQYRKFKIKLTSKPNDYKMMQEVLTRRFKNNWPVADLIIIDGGRGQLNTALRVVLKFKIRSRVISLSKRLEQIYTSENTLPVSLSKESPARQLVQNLRDEAHRFAITYHRLLRSKQLTAR</sequence>
<evidence type="ECO:0000256" key="3">
    <source>
        <dbReference type="ARBA" id="ARBA00022769"/>
    </source>
</evidence>
<keyword evidence="4" id="KW-0267">Excision nuclease</keyword>
<keyword evidence="3" id="KW-0228">DNA excision</keyword>
<reference evidence="9 10" key="1">
    <citation type="journal article" date="2016" name="Nat. Commun.">
        <title>Thousands of microbial genomes shed light on interconnected biogeochemical processes in an aquifer system.</title>
        <authorList>
            <person name="Anantharaman K."/>
            <person name="Brown C.T."/>
            <person name="Hug L.A."/>
            <person name="Sharon I."/>
            <person name="Castelle C.J."/>
            <person name="Probst A.J."/>
            <person name="Thomas B.C."/>
            <person name="Singh A."/>
            <person name="Wilkins M.J."/>
            <person name="Karaoz U."/>
            <person name="Brodie E.L."/>
            <person name="Williams K.H."/>
            <person name="Hubbard S.S."/>
            <person name="Banfield J.F."/>
        </authorList>
    </citation>
    <scope>NUCLEOTIDE SEQUENCE [LARGE SCALE GENOMIC DNA]</scope>
</reference>
<evidence type="ECO:0000256" key="1">
    <source>
        <dbReference type="ARBA" id="ARBA00022490"/>
    </source>
</evidence>
<evidence type="ECO:0000313" key="9">
    <source>
        <dbReference type="EMBL" id="OGE10861.1"/>
    </source>
</evidence>
<dbReference type="InterPro" id="IPR001943">
    <property type="entry name" value="UVR_dom"/>
</dbReference>
<feature type="domain" description="UVR" evidence="6">
    <location>
        <begin position="195"/>
        <end position="230"/>
    </location>
</feature>
<evidence type="ECO:0000259" key="8">
    <source>
        <dbReference type="PROSITE" id="PS50165"/>
    </source>
</evidence>
<evidence type="ECO:0000313" key="10">
    <source>
        <dbReference type="Proteomes" id="UP000179227"/>
    </source>
</evidence>
<accession>A0A1F5I3I5</accession>
<dbReference type="Proteomes" id="UP000179227">
    <property type="component" value="Unassembled WGS sequence"/>
</dbReference>
<evidence type="ECO:0000256" key="4">
    <source>
        <dbReference type="ARBA" id="ARBA00022881"/>
    </source>
</evidence>
<dbReference type="SUPFAM" id="SSF82771">
    <property type="entry name" value="GIY-YIG endonuclease"/>
    <property type="match status" value="1"/>
</dbReference>
<dbReference type="PROSITE" id="PS50151">
    <property type="entry name" value="UVR"/>
    <property type="match status" value="1"/>
</dbReference>
<dbReference type="SUPFAM" id="SSF46600">
    <property type="entry name" value="C-terminal UvrC-binding domain of UvrB"/>
    <property type="match status" value="1"/>
</dbReference>
<dbReference type="Pfam" id="PF02151">
    <property type="entry name" value="UVR"/>
    <property type="match status" value="1"/>
</dbReference>